<evidence type="ECO:0000313" key="2">
    <source>
        <dbReference type="Proteomes" id="UP000195321"/>
    </source>
</evidence>
<dbReference type="Proteomes" id="UP000195321">
    <property type="component" value="Unassembled WGS sequence"/>
</dbReference>
<dbReference type="InterPro" id="IPR019303">
    <property type="entry name" value="vWA_TerF_C"/>
</dbReference>
<reference evidence="1 2" key="1">
    <citation type="submission" date="2017-02" db="EMBL/GenBank/DDBJ databases">
        <title>Bacillus pseudomycoides isolate FSL K6-0042.</title>
        <authorList>
            <person name="Kovac J."/>
        </authorList>
    </citation>
    <scope>NUCLEOTIDE SEQUENCE [LARGE SCALE GENOMIC DNA]</scope>
    <source>
        <strain evidence="1 2">FSL K6-0042</strain>
    </source>
</reference>
<dbReference type="InterPro" id="IPR036465">
    <property type="entry name" value="vWFA_dom_sf"/>
</dbReference>
<protein>
    <submittedName>
        <fullName evidence="1">Uncharacterized protein</fullName>
    </submittedName>
</protein>
<dbReference type="SMART" id="SM00327">
    <property type="entry name" value="VWA"/>
    <property type="match status" value="1"/>
</dbReference>
<dbReference type="PROSITE" id="PS50234">
    <property type="entry name" value="VWFA"/>
    <property type="match status" value="1"/>
</dbReference>
<dbReference type="EMBL" id="MWPX01000020">
    <property type="protein sequence ID" value="OUM47688.1"/>
    <property type="molecule type" value="Genomic_DNA"/>
</dbReference>
<organism evidence="1 2">
    <name type="scientific">Bacillus pseudomycoides</name>
    <dbReference type="NCBI Taxonomy" id="64104"/>
    <lineage>
        <taxon>Bacteria</taxon>
        <taxon>Bacillati</taxon>
        <taxon>Bacillota</taxon>
        <taxon>Bacilli</taxon>
        <taxon>Bacillales</taxon>
        <taxon>Bacillaceae</taxon>
        <taxon>Bacillus</taxon>
        <taxon>Bacillus cereus group</taxon>
    </lineage>
</organism>
<name>A0A1Y3MB79_9BACI</name>
<dbReference type="InterPro" id="IPR002035">
    <property type="entry name" value="VWF_A"/>
</dbReference>
<dbReference type="SUPFAM" id="SSF53300">
    <property type="entry name" value="vWA-like"/>
    <property type="match status" value="1"/>
</dbReference>
<accession>A0A1Y3MB79</accession>
<sequence>MSTITLRKEAVRVVLEKKKLTGVVAKVALVLDISGSMRTLYKNGTVQEVVERVLAVASQFDDDDSLDIWVYDNEFSRLPAVTEKDFAGYVEKHILNNTSIHKFGRNDEPQVMEDIIKKYTVEEKSAEPAFIIFINDGGCKKGIQKPVVFSSNQPIFWQFVGIGNGKFDVLRKLDEMEGRFIDNANFFYIRDIEKTTDETLYNNLLNELPMWIKEAKEKKVIL</sequence>
<gene>
    <name evidence="1" type="ORF">BW425_17155</name>
</gene>
<comment type="caution">
    <text evidence="1">The sequence shown here is derived from an EMBL/GenBank/DDBJ whole genome shotgun (WGS) entry which is preliminary data.</text>
</comment>
<proteinExistence type="predicted"/>
<dbReference type="Pfam" id="PF10138">
    <property type="entry name" value="vWA-TerF-like"/>
    <property type="match status" value="1"/>
</dbReference>
<dbReference type="AlphaFoldDB" id="A0A1Y3MB79"/>
<evidence type="ECO:0000313" key="1">
    <source>
        <dbReference type="EMBL" id="OUM47688.1"/>
    </source>
</evidence>
<dbReference type="RefSeq" id="WP_016132167.1">
    <property type="nucleotide sequence ID" value="NZ_CP189809.1"/>
</dbReference>
<dbReference type="Gene3D" id="3.40.50.410">
    <property type="entry name" value="von Willebrand factor, type A domain"/>
    <property type="match status" value="1"/>
</dbReference>